<organism evidence="1 2">
    <name type="scientific">Coemansia furcata</name>
    <dbReference type="NCBI Taxonomy" id="417177"/>
    <lineage>
        <taxon>Eukaryota</taxon>
        <taxon>Fungi</taxon>
        <taxon>Fungi incertae sedis</taxon>
        <taxon>Zoopagomycota</taxon>
        <taxon>Kickxellomycotina</taxon>
        <taxon>Kickxellomycetes</taxon>
        <taxon>Kickxellales</taxon>
        <taxon>Kickxellaceae</taxon>
        <taxon>Coemansia</taxon>
    </lineage>
</organism>
<keyword evidence="2" id="KW-1185">Reference proteome</keyword>
<evidence type="ECO:0000313" key="2">
    <source>
        <dbReference type="Proteomes" id="UP001140096"/>
    </source>
</evidence>
<comment type="caution">
    <text evidence="1">The sequence shown here is derived from an EMBL/GenBank/DDBJ whole genome shotgun (WGS) entry which is preliminary data.</text>
</comment>
<sequence>MEESELASLEFISSPEVIAASKELGIRSVIYVTPGASHGDKDSITRVFHTGSFVKEDQVTGSAHTMIAPLFNDLFGKSTLQARQCSPRGGDMKVNLRGNSVLITGSAVTIVEGSLLS</sequence>
<reference evidence="1" key="1">
    <citation type="submission" date="2022-07" db="EMBL/GenBank/DDBJ databases">
        <title>Phylogenomic reconstructions and comparative analyses of Kickxellomycotina fungi.</title>
        <authorList>
            <person name="Reynolds N.K."/>
            <person name="Stajich J.E."/>
            <person name="Barry K."/>
            <person name="Grigoriev I.V."/>
            <person name="Crous P."/>
            <person name="Smith M.E."/>
        </authorList>
    </citation>
    <scope>NUCLEOTIDE SEQUENCE</scope>
    <source>
        <strain evidence="1">CBS 102833</strain>
    </source>
</reference>
<dbReference type="EMBL" id="JANBUP010002633">
    <property type="protein sequence ID" value="KAJ2799564.1"/>
    <property type="molecule type" value="Genomic_DNA"/>
</dbReference>
<accession>A0ACC1L1T6</accession>
<protein>
    <submittedName>
        <fullName evidence="1">Uncharacterized protein</fullName>
    </submittedName>
</protein>
<evidence type="ECO:0000313" key="1">
    <source>
        <dbReference type="EMBL" id="KAJ2799564.1"/>
    </source>
</evidence>
<proteinExistence type="predicted"/>
<dbReference type="Proteomes" id="UP001140096">
    <property type="component" value="Unassembled WGS sequence"/>
</dbReference>
<name>A0ACC1L1T6_9FUNG</name>
<gene>
    <name evidence="1" type="ORF">H4S07_005404</name>
</gene>